<name>A0A7X5V1Z2_9SPHN</name>
<dbReference type="AlphaFoldDB" id="A0A7X5V1Z2"/>
<dbReference type="InterPro" id="IPR025351">
    <property type="entry name" value="Pvc16_N"/>
</dbReference>
<evidence type="ECO:0000313" key="2">
    <source>
        <dbReference type="EMBL" id="NIJ66423.1"/>
    </source>
</evidence>
<sequence length="408" mass="42467">MNSSFSIAACTVAIADRLHMFIGDAVPGARVTTLNPGSEALRTGDPFVNLYLFRTTRNGFVSNNDLPTRGPLGGAKNSPVLKLDLDYMITFFGDDARLDPQRLLGLVAGGLNAEPYIPRDMLRAAVASTPWLGGGAGSQELPRDEIVVTPLNMAPDAMARLWSEFVNVPYQLTQLYTAMPIAIEYRLPVEPVLPVRRIGLRALPSRSIVIVDIVDADDPDLPISGGCTLAVRTPNPAQPGLSVLLNGVAAKDVTSGFDAQGHAALLLPLTSAQPAPLASGSLTVKLVKHGPDGEGIEAESPAFATSIVPGFAGAPSIGTDGRQLDFAMALPVPAQASATALLFARGAKSTSYKIPCLPRTAAATALAAPLAGVSPGEYLVSIEVDGIASLLDWKDGAYTGPRVTVPGS</sequence>
<reference evidence="2 3" key="1">
    <citation type="submission" date="2020-03" db="EMBL/GenBank/DDBJ databases">
        <title>Genomic Encyclopedia of Type Strains, Phase IV (KMG-IV): sequencing the most valuable type-strain genomes for metagenomic binning, comparative biology and taxonomic classification.</title>
        <authorList>
            <person name="Goeker M."/>
        </authorList>
    </citation>
    <scope>NUCLEOTIDE SEQUENCE [LARGE SCALE GENOMIC DNA]</scope>
    <source>
        <strain evidence="2 3">DSM 4733</strain>
    </source>
</reference>
<gene>
    <name evidence="2" type="ORF">FHR20_003396</name>
</gene>
<evidence type="ECO:0000313" key="3">
    <source>
        <dbReference type="Proteomes" id="UP000564677"/>
    </source>
</evidence>
<dbReference type="Pfam" id="PF14065">
    <property type="entry name" value="Pvc16_N"/>
    <property type="match status" value="1"/>
</dbReference>
<organism evidence="2 3">
    <name type="scientific">Sphingomonas leidyi</name>
    <dbReference type="NCBI Taxonomy" id="68569"/>
    <lineage>
        <taxon>Bacteria</taxon>
        <taxon>Pseudomonadati</taxon>
        <taxon>Pseudomonadota</taxon>
        <taxon>Alphaproteobacteria</taxon>
        <taxon>Sphingomonadales</taxon>
        <taxon>Sphingomonadaceae</taxon>
        <taxon>Sphingomonas</taxon>
    </lineage>
</organism>
<comment type="caution">
    <text evidence="2">The sequence shown here is derived from an EMBL/GenBank/DDBJ whole genome shotgun (WGS) entry which is preliminary data.</text>
</comment>
<dbReference type="Proteomes" id="UP000564677">
    <property type="component" value="Unassembled WGS sequence"/>
</dbReference>
<proteinExistence type="predicted"/>
<dbReference type="EMBL" id="JAASQV010000003">
    <property type="protein sequence ID" value="NIJ66423.1"/>
    <property type="molecule type" value="Genomic_DNA"/>
</dbReference>
<accession>A0A7X5V1Z2</accession>
<protein>
    <recommendedName>
        <fullName evidence="1">Pvc16 N-terminal domain-containing protein</fullName>
    </recommendedName>
</protein>
<feature type="domain" description="Pvc16 N-terminal" evidence="1">
    <location>
        <begin position="13"/>
        <end position="196"/>
    </location>
</feature>
<evidence type="ECO:0000259" key="1">
    <source>
        <dbReference type="Pfam" id="PF14065"/>
    </source>
</evidence>
<keyword evidence="3" id="KW-1185">Reference proteome</keyword>
<dbReference type="RefSeq" id="WP_167300765.1">
    <property type="nucleotide sequence ID" value="NZ_JAASQV010000003.1"/>
</dbReference>